<dbReference type="PROSITE" id="PS50109">
    <property type="entry name" value="HIS_KIN"/>
    <property type="match status" value="1"/>
</dbReference>
<evidence type="ECO:0000313" key="15">
    <source>
        <dbReference type="Proteomes" id="UP000321485"/>
    </source>
</evidence>
<dbReference type="PANTHER" id="PTHR43711:SF26">
    <property type="entry name" value="SENSOR HISTIDINE KINASE RCSC"/>
    <property type="match status" value="1"/>
</dbReference>
<dbReference type="Gene3D" id="3.30.450.20">
    <property type="entry name" value="PAS domain"/>
    <property type="match status" value="2"/>
</dbReference>
<keyword evidence="8" id="KW-0843">Virulence</keyword>
<evidence type="ECO:0000313" key="14">
    <source>
        <dbReference type="EMBL" id="TWG35824.1"/>
    </source>
</evidence>
<reference evidence="14 15" key="1">
    <citation type="journal article" date="2015" name="Stand. Genomic Sci.">
        <title>Genomic Encyclopedia of Bacterial and Archaeal Type Strains, Phase III: the genomes of soil and plant-associated and newly described type strains.</title>
        <authorList>
            <person name="Whitman W.B."/>
            <person name="Woyke T."/>
            <person name="Klenk H.P."/>
            <person name="Zhou Y."/>
            <person name="Lilburn T.G."/>
            <person name="Beck B.J."/>
            <person name="De Vos P."/>
            <person name="Vandamme P."/>
            <person name="Eisen J.A."/>
            <person name="Garrity G."/>
            <person name="Hugenholtz P."/>
            <person name="Kyrpides N.C."/>
        </authorList>
    </citation>
    <scope>NUCLEOTIDE SEQUENCE [LARGE SCALE GENOMIC DNA]</scope>
    <source>
        <strain evidence="14 15">DSM 64</strain>
    </source>
</reference>
<dbReference type="CDD" id="cd12914">
    <property type="entry name" value="PDC1_DGC_like"/>
    <property type="match status" value="1"/>
</dbReference>
<feature type="region of interest" description="Disordered" evidence="11">
    <location>
        <begin position="1"/>
        <end position="26"/>
    </location>
</feature>
<dbReference type="InterPro" id="IPR054327">
    <property type="entry name" value="His-kinase-like_sensor"/>
</dbReference>
<dbReference type="Pfam" id="PF02518">
    <property type="entry name" value="HATPase_c"/>
    <property type="match status" value="1"/>
</dbReference>
<dbReference type="InterPro" id="IPR050736">
    <property type="entry name" value="Sensor_HK_Regulatory"/>
</dbReference>
<keyword evidence="12" id="KW-0812">Transmembrane</keyword>
<name>A0A561XI92_ACIDE</name>
<dbReference type="Pfam" id="PF22588">
    <property type="entry name" value="dCache_1_like"/>
    <property type="match status" value="1"/>
</dbReference>
<dbReference type="AlphaFoldDB" id="A0A561XI92"/>
<dbReference type="SMART" id="SM00388">
    <property type="entry name" value="HisKA"/>
    <property type="match status" value="1"/>
</dbReference>
<dbReference type="CDD" id="cd12915">
    <property type="entry name" value="PDC2_DGC_like"/>
    <property type="match status" value="1"/>
</dbReference>
<comment type="function">
    <text evidence="9">Member of the two-component regulatory system BvgS/BvgA. Phosphorylates BvgA via a four-step phosphorelay in response to environmental signals.</text>
</comment>
<evidence type="ECO:0000256" key="8">
    <source>
        <dbReference type="ARBA" id="ARBA00023026"/>
    </source>
</evidence>
<dbReference type="PRINTS" id="PR00344">
    <property type="entry name" value="BCTRLSENSOR"/>
</dbReference>
<evidence type="ECO:0000256" key="12">
    <source>
        <dbReference type="SAM" id="Phobius"/>
    </source>
</evidence>
<dbReference type="SUPFAM" id="SSF55874">
    <property type="entry name" value="ATPase domain of HSP90 chaperone/DNA topoisomerase II/histidine kinase"/>
    <property type="match status" value="1"/>
</dbReference>
<accession>A0A561XI92</accession>
<keyword evidence="3" id="KW-0597">Phosphoprotein</keyword>
<dbReference type="InterPro" id="IPR003594">
    <property type="entry name" value="HATPase_dom"/>
</dbReference>
<evidence type="ECO:0000256" key="9">
    <source>
        <dbReference type="ARBA" id="ARBA00058004"/>
    </source>
</evidence>
<evidence type="ECO:0000256" key="11">
    <source>
        <dbReference type="SAM" id="MobiDB-lite"/>
    </source>
</evidence>
<dbReference type="Pfam" id="PF00512">
    <property type="entry name" value="HisKA"/>
    <property type="match status" value="1"/>
</dbReference>
<dbReference type="Gene3D" id="3.30.565.10">
    <property type="entry name" value="Histidine kinase-like ATPase, C-terminal domain"/>
    <property type="match status" value="1"/>
</dbReference>
<dbReference type="InterPro" id="IPR004358">
    <property type="entry name" value="Sig_transdc_His_kin-like_C"/>
</dbReference>
<dbReference type="PANTHER" id="PTHR43711">
    <property type="entry name" value="TWO-COMPONENT HISTIDINE KINASE"/>
    <property type="match status" value="1"/>
</dbReference>
<organism evidence="14 15">
    <name type="scientific">Acidovorax delafieldii</name>
    <name type="common">Pseudomonas delafieldii</name>
    <dbReference type="NCBI Taxonomy" id="47920"/>
    <lineage>
        <taxon>Bacteria</taxon>
        <taxon>Pseudomonadati</taxon>
        <taxon>Pseudomonadota</taxon>
        <taxon>Betaproteobacteria</taxon>
        <taxon>Burkholderiales</taxon>
        <taxon>Comamonadaceae</taxon>
        <taxon>Acidovorax</taxon>
    </lineage>
</organism>
<keyword evidence="7" id="KW-0902">Two-component regulatory system</keyword>
<protein>
    <recommendedName>
        <fullName evidence="10">Virulence sensor protein BvgS</fullName>
        <ecNumber evidence="2">2.7.13.3</ecNumber>
    </recommendedName>
</protein>
<evidence type="ECO:0000256" key="10">
    <source>
        <dbReference type="ARBA" id="ARBA00070152"/>
    </source>
</evidence>
<evidence type="ECO:0000256" key="1">
    <source>
        <dbReference type="ARBA" id="ARBA00000085"/>
    </source>
</evidence>
<dbReference type="InterPro" id="IPR003661">
    <property type="entry name" value="HisK_dim/P_dom"/>
</dbReference>
<evidence type="ECO:0000256" key="5">
    <source>
        <dbReference type="ARBA" id="ARBA00022729"/>
    </source>
</evidence>
<dbReference type="SUPFAM" id="SSF47384">
    <property type="entry name" value="Homodimeric domain of signal transducing histidine kinase"/>
    <property type="match status" value="1"/>
</dbReference>
<dbReference type="InterPro" id="IPR036890">
    <property type="entry name" value="HATPase_C_sf"/>
</dbReference>
<evidence type="ECO:0000256" key="3">
    <source>
        <dbReference type="ARBA" id="ARBA00022553"/>
    </source>
</evidence>
<evidence type="ECO:0000256" key="7">
    <source>
        <dbReference type="ARBA" id="ARBA00023012"/>
    </source>
</evidence>
<dbReference type="Gene3D" id="1.10.287.130">
    <property type="match status" value="1"/>
</dbReference>
<feature type="transmembrane region" description="Helical" evidence="12">
    <location>
        <begin position="322"/>
        <end position="342"/>
    </location>
</feature>
<proteinExistence type="predicted"/>
<evidence type="ECO:0000259" key="13">
    <source>
        <dbReference type="PROSITE" id="PS50109"/>
    </source>
</evidence>
<feature type="transmembrane region" description="Helical" evidence="12">
    <location>
        <begin position="35"/>
        <end position="55"/>
    </location>
</feature>
<gene>
    <name evidence="14" type="ORF">ATF69_3390</name>
</gene>
<comment type="catalytic activity">
    <reaction evidence="1">
        <text>ATP + protein L-histidine = ADP + protein N-phospho-L-histidine.</text>
        <dbReference type="EC" id="2.7.13.3"/>
    </reaction>
</comment>
<dbReference type="Proteomes" id="UP000321485">
    <property type="component" value="Unassembled WGS sequence"/>
</dbReference>
<evidence type="ECO:0000256" key="6">
    <source>
        <dbReference type="ARBA" id="ARBA00022777"/>
    </source>
</evidence>
<dbReference type="GeneID" id="51112439"/>
<keyword evidence="12" id="KW-1133">Transmembrane helix</keyword>
<dbReference type="EMBL" id="VJWE01000015">
    <property type="protein sequence ID" value="TWG35824.1"/>
    <property type="molecule type" value="Genomic_DNA"/>
</dbReference>
<dbReference type="GO" id="GO:0000155">
    <property type="term" value="F:phosphorelay sensor kinase activity"/>
    <property type="evidence" value="ECO:0007669"/>
    <property type="project" value="InterPro"/>
</dbReference>
<dbReference type="InterPro" id="IPR036097">
    <property type="entry name" value="HisK_dim/P_sf"/>
</dbReference>
<dbReference type="FunFam" id="1.10.287.130:FF:000001">
    <property type="entry name" value="Two-component sensor histidine kinase"/>
    <property type="match status" value="1"/>
</dbReference>
<dbReference type="InterPro" id="IPR005467">
    <property type="entry name" value="His_kinase_dom"/>
</dbReference>
<evidence type="ECO:0000256" key="2">
    <source>
        <dbReference type="ARBA" id="ARBA00012438"/>
    </source>
</evidence>
<keyword evidence="5" id="KW-0732">Signal</keyword>
<evidence type="ECO:0000256" key="4">
    <source>
        <dbReference type="ARBA" id="ARBA00022679"/>
    </source>
</evidence>
<comment type="caution">
    <text evidence="14">The sequence shown here is derived from an EMBL/GenBank/DDBJ whole genome shotgun (WGS) entry which is preliminary data.</text>
</comment>
<sequence>MTAPKPPSATAPERSATSSAAPHLKRPSNLPLRAMVTWGTALVLIMAWGTVALLMDVSRRDAMNAQVRQNSNLALSLGEQTVRVMAAVDQATLRMRDTVLANDFEKADFTRFANETGLAPLILTQLSLVGSDGRFVGSNIDPTGEKTGHVDLSEREHVQVHIHPSASEAVRLQQTPSGLFVGKPVIGKVSGKATIQLSRKIQDAGGGVAGVIVASVNPGYFEDVYRGVQLGRTGVVTLIGNDRTIRARVMGGQSVGMGSVVPRSPDNNAEERGPSGNYVRSSGLDGIERIYAYSRVGTYPLMVVVATSTEEALQEWRASRNIALFTMALFSAALAGAALIFVRSVRQLESTNTALRISEAEARSASQAKSEFLAAVSHELRTPLTSIRGFAELMELRLEQPRFKEQASLIRKAADHLNALLTEILDLAKVEAGAMPHMPTEQNVTEIVQSTADFFAVTAANKNLTLHVRIAPDAPHTLMCDGLRLKQVLNNLLSNAMKFTTAGSVTIEVDASNDAVRFHVVDTGPGIPAHLHETIFEKFRQGDDRVSYQHGGTGLGLALSRALAVLMGGTLTLSSAEGQGARFTLTLPRNPGTEPQ</sequence>
<dbReference type="RefSeq" id="WP_244303752.1">
    <property type="nucleotide sequence ID" value="NZ_VJWE01000015.1"/>
</dbReference>
<dbReference type="CDD" id="cd16922">
    <property type="entry name" value="HATPase_EvgS-ArcB-TorS-like"/>
    <property type="match status" value="1"/>
</dbReference>
<keyword evidence="4" id="KW-0808">Transferase</keyword>
<dbReference type="FunFam" id="3.30.565.10:FF:000010">
    <property type="entry name" value="Sensor histidine kinase RcsC"/>
    <property type="match status" value="1"/>
</dbReference>
<keyword evidence="12" id="KW-0472">Membrane</keyword>
<feature type="domain" description="Histidine kinase" evidence="13">
    <location>
        <begin position="375"/>
        <end position="591"/>
    </location>
</feature>
<feature type="region of interest" description="Disordered" evidence="11">
    <location>
        <begin position="256"/>
        <end position="277"/>
    </location>
</feature>
<dbReference type="SMART" id="SM00387">
    <property type="entry name" value="HATPase_c"/>
    <property type="match status" value="1"/>
</dbReference>
<dbReference type="EC" id="2.7.13.3" evidence="2"/>
<keyword evidence="6 14" id="KW-0418">Kinase</keyword>
<dbReference type="CDD" id="cd00082">
    <property type="entry name" value="HisKA"/>
    <property type="match status" value="1"/>
</dbReference>